<dbReference type="GO" id="GO:0046872">
    <property type="term" value="F:metal ion binding"/>
    <property type="evidence" value="ECO:0007669"/>
    <property type="project" value="UniProtKB-KW"/>
</dbReference>
<accession>A0A0C2IUQ5</accession>
<dbReference type="PANTHER" id="PTHR43779:SF2">
    <property type="entry name" value="ALPHA-KETOGLUTARATE-DEPENDENT XANTHINE DIOXYGENASE XAN1"/>
    <property type="match status" value="1"/>
</dbReference>
<keyword evidence="5" id="KW-0560">Oxidoreductase</keyword>
<sequence length="399" mass="44199">MSPSALRPEPGFTVVPMKKTGDDKTNFGAVVDGLDLNDISDDDVQALSDAIWTHKVVVVRGQQDLHPQKQWDLVTRFDPDAPPVHSHGDMKTFEANGGLLVRGRYVAALPGVENIRIVGKGYQGADHYGLKDLTITKDRLHAWHSVKLADEAFAAGHTRFQRWHIDAPLYDRDPAWFTTLRCVKRPTVTATAPALTVHWDDGSGQTKAVQPGLTAFFSNVQTYAMLTPEEKALADHSWVEYAPHPYTWLGDAESNPTGLGIAGSGKELPLDQLPAYEDSKVKRYPMVWVNPVTGERAFMVHSICVRRLFLRKSQDEAAVCVEDLGTVRAWLRAIQERVLQPAYVMVPELEEGDIVMWANYQMFHSAIDYPDEMGPRTMHQANIGASIGPTGPFPLPAAA</sequence>
<dbReference type="InterPro" id="IPR042098">
    <property type="entry name" value="TauD-like_sf"/>
</dbReference>
<keyword evidence="3" id="KW-0479">Metal-binding</keyword>
<protein>
    <submittedName>
        <fullName evidence="8">Alpha-ketoglutarate dependent xanthine dioxygenase</fullName>
    </submittedName>
</protein>
<evidence type="ECO:0000256" key="6">
    <source>
        <dbReference type="ARBA" id="ARBA00023004"/>
    </source>
</evidence>
<dbReference type="AlphaFoldDB" id="A0A0C2IUQ5"/>
<dbReference type="RefSeq" id="XP_040616727.1">
    <property type="nucleotide sequence ID" value="XM_040765589.1"/>
</dbReference>
<gene>
    <name evidence="8" type="ORF">SPBR_07335</name>
</gene>
<dbReference type="GO" id="GO:0051213">
    <property type="term" value="F:dioxygenase activity"/>
    <property type="evidence" value="ECO:0007669"/>
    <property type="project" value="UniProtKB-KW"/>
</dbReference>
<evidence type="ECO:0000313" key="8">
    <source>
        <dbReference type="EMBL" id="KIH88717.1"/>
    </source>
</evidence>
<comment type="similarity">
    <text evidence="2">Belongs to the TfdA dioxygenase family.</text>
</comment>
<comment type="cofactor">
    <cofactor evidence="1">
        <name>Fe(2+)</name>
        <dbReference type="ChEBI" id="CHEBI:29033"/>
    </cofactor>
</comment>
<keyword evidence="4 8" id="KW-0223">Dioxygenase</keyword>
<dbReference type="HOGENOM" id="CLU_046574_1_0_1"/>
<evidence type="ECO:0000256" key="2">
    <source>
        <dbReference type="ARBA" id="ARBA00005896"/>
    </source>
</evidence>
<dbReference type="InterPro" id="IPR003819">
    <property type="entry name" value="TauD/TfdA-like"/>
</dbReference>
<dbReference type="VEuPathDB" id="FungiDB:SPBR_07335"/>
<comment type="caution">
    <text evidence="8">The sequence shown here is derived from an EMBL/GenBank/DDBJ whole genome shotgun (WGS) entry which is preliminary data.</text>
</comment>
<dbReference type="Gene3D" id="3.60.130.10">
    <property type="entry name" value="Clavaminate synthase-like"/>
    <property type="match status" value="1"/>
</dbReference>
<evidence type="ECO:0000256" key="4">
    <source>
        <dbReference type="ARBA" id="ARBA00022964"/>
    </source>
</evidence>
<keyword evidence="9" id="KW-1185">Reference proteome</keyword>
<organism evidence="8 9">
    <name type="scientific">Sporothrix brasiliensis 5110</name>
    <dbReference type="NCBI Taxonomy" id="1398154"/>
    <lineage>
        <taxon>Eukaryota</taxon>
        <taxon>Fungi</taxon>
        <taxon>Dikarya</taxon>
        <taxon>Ascomycota</taxon>
        <taxon>Pezizomycotina</taxon>
        <taxon>Sordariomycetes</taxon>
        <taxon>Sordariomycetidae</taxon>
        <taxon>Ophiostomatales</taxon>
        <taxon>Ophiostomataceae</taxon>
        <taxon>Sporothrix</taxon>
    </lineage>
</organism>
<dbReference type="OrthoDB" id="93019at2759"/>
<dbReference type="InterPro" id="IPR051178">
    <property type="entry name" value="TfdA_dioxygenase"/>
</dbReference>
<evidence type="ECO:0000313" key="9">
    <source>
        <dbReference type="Proteomes" id="UP000031575"/>
    </source>
</evidence>
<dbReference type="PANTHER" id="PTHR43779">
    <property type="entry name" value="DIOXYGENASE RV0097-RELATED"/>
    <property type="match status" value="1"/>
</dbReference>
<dbReference type="GeneID" id="63680510"/>
<dbReference type="Proteomes" id="UP000031575">
    <property type="component" value="Unassembled WGS sequence"/>
</dbReference>
<reference evidence="8 9" key="1">
    <citation type="journal article" date="2014" name="BMC Genomics">
        <title>Comparative genomics of the major fungal agents of human and animal Sporotrichosis: Sporothrix schenckii and Sporothrix brasiliensis.</title>
        <authorList>
            <person name="Teixeira M.M."/>
            <person name="de Almeida L.G."/>
            <person name="Kubitschek-Barreira P."/>
            <person name="Alves F.L."/>
            <person name="Kioshima E.S."/>
            <person name="Abadio A.K."/>
            <person name="Fernandes L."/>
            <person name="Derengowski L.S."/>
            <person name="Ferreira K.S."/>
            <person name="Souza R.C."/>
            <person name="Ruiz J.C."/>
            <person name="de Andrade N.C."/>
            <person name="Paes H.C."/>
            <person name="Nicola A.M."/>
            <person name="Albuquerque P."/>
            <person name="Gerber A.L."/>
            <person name="Martins V.P."/>
            <person name="Peconick L.D."/>
            <person name="Neto A.V."/>
            <person name="Chaucanez C.B."/>
            <person name="Silva P.A."/>
            <person name="Cunha O.L."/>
            <person name="de Oliveira F.F."/>
            <person name="dos Santos T.C."/>
            <person name="Barros A.L."/>
            <person name="Soares M.A."/>
            <person name="de Oliveira L.M."/>
            <person name="Marini M.M."/>
            <person name="Villalobos-Duno H."/>
            <person name="Cunha M.M."/>
            <person name="de Hoog S."/>
            <person name="da Silveira J.F."/>
            <person name="Henrissat B."/>
            <person name="Nino-Vega G.A."/>
            <person name="Cisalpino P.S."/>
            <person name="Mora-Montes H.M."/>
            <person name="Almeida S.R."/>
            <person name="Stajich J.E."/>
            <person name="Lopes-Bezerra L.M."/>
            <person name="Vasconcelos A.T."/>
            <person name="Felipe M.S."/>
        </authorList>
    </citation>
    <scope>NUCLEOTIDE SEQUENCE [LARGE SCALE GENOMIC DNA]</scope>
    <source>
        <strain evidence="8 9">5110</strain>
    </source>
</reference>
<keyword evidence="6" id="KW-0408">Iron</keyword>
<dbReference type="Pfam" id="PF02668">
    <property type="entry name" value="TauD"/>
    <property type="match status" value="1"/>
</dbReference>
<name>A0A0C2IUQ5_9PEZI</name>
<evidence type="ECO:0000256" key="1">
    <source>
        <dbReference type="ARBA" id="ARBA00001954"/>
    </source>
</evidence>
<evidence type="ECO:0000256" key="5">
    <source>
        <dbReference type="ARBA" id="ARBA00023002"/>
    </source>
</evidence>
<proteinExistence type="inferred from homology"/>
<evidence type="ECO:0000259" key="7">
    <source>
        <dbReference type="Pfam" id="PF02668"/>
    </source>
</evidence>
<dbReference type="SUPFAM" id="SSF51197">
    <property type="entry name" value="Clavaminate synthase-like"/>
    <property type="match status" value="1"/>
</dbReference>
<evidence type="ECO:0000256" key="3">
    <source>
        <dbReference type="ARBA" id="ARBA00022723"/>
    </source>
</evidence>
<feature type="domain" description="TauD/TfdA-like" evidence="7">
    <location>
        <begin position="26"/>
        <end position="380"/>
    </location>
</feature>
<dbReference type="EMBL" id="AWTV01000009">
    <property type="protein sequence ID" value="KIH88717.1"/>
    <property type="molecule type" value="Genomic_DNA"/>
</dbReference>